<evidence type="ECO:0000313" key="2">
    <source>
        <dbReference type="EMBL" id="QBR94064.1"/>
    </source>
</evidence>
<dbReference type="OrthoDB" id="3787640at2"/>
<organism evidence="2 3">
    <name type="scientific">Nocardioides euryhalodurans</name>
    <dbReference type="NCBI Taxonomy" id="2518370"/>
    <lineage>
        <taxon>Bacteria</taxon>
        <taxon>Bacillati</taxon>
        <taxon>Actinomycetota</taxon>
        <taxon>Actinomycetes</taxon>
        <taxon>Propionibacteriales</taxon>
        <taxon>Nocardioidaceae</taxon>
        <taxon>Nocardioides</taxon>
    </lineage>
</organism>
<dbReference type="Proteomes" id="UP000294894">
    <property type="component" value="Chromosome"/>
</dbReference>
<dbReference type="RefSeq" id="WP_135080118.1">
    <property type="nucleotide sequence ID" value="NZ_CP038267.1"/>
</dbReference>
<accession>A0A4P7GPZ1</accession>
<sequence>MLFVVVSMLVIVAIAGLVVTFVAFPHRGEDVPGASWLGDSMRRGVDVLPTLDNTAEKDEPAAAGRRRA</sequence>
<evidence type="ECO:0000313" key="3">
    <source>
        <dbReference type="Proteomes" id="UP000294894"/>
    </source>
</evidence>
<feature type="transmembrane region" description="Helical" evidence="1">
    <location>
        <begin position="6"/>
        <end position="24"/>
    </location>
</feature>
<gene>
    <name evidence="2" type="ORF">EXE57_18565</name>
</gene>
<keyword evidence="1" id="KW-1133">Transmembrane helix</keyword>
<proteinExistence type="predicted"/>
<protein>
    <submittedName>
        <fullName evidence="2">Uncharacterized protein</fullName>
    </submittedName>
</protein>
<keyword evidence="1" id="KW-0472">Membrane</keyword>
<keyword evidence="3" id="KW-1185">Reference proteome</keyword>
<evidence type="ECO:0000256" key="1">
    <source>
        <dbReference type="SAM" id="Phobius"/>
    </source>
</evidence>
<dbReference type="EMBL" id="CP038267">
    <property type="protein sequence ID" value="QBR94064.1"/>
    <property type="molecule type" value="Genomic_DNA"/>
</dbReference>
<keyword evidence="1" id="KW-0812">Transmembrane</keyword>
<dbReference type="AlphaFoldDB" id="A0A4P7GPZ1"/>
<dbReference type="KEGG" id="noy:EXE57_18565"/>
<reference evidence="2 3" key="1">
    <citation type="submission" date="2019-03" db="EMBL/GenBank/DDBJ databases">
        <title>Three New Species of Nocardioides, Nocardioides euryhalodurans sp. nov., Nocardioides seonyuensis sp. nov. and Nocardioides eburneoflavus sp. nov., Iolated from Soil.</title>
        <authorList>
            <person name="Roh S.G."/>
            <person name="Lee C."/>
            <person name="Kim M.-K."/>
            <person name="Kim S.B."/>
        </authorList>
    </citation>
    <scope>NUCLEOTIDE SEQUENCE [LARGE SCALE GENOMIC DNA]</scope>
    <source>
        <strain evidence="2 3">MMS17-SY117</strain>
    </source>
</reference>
<name>A0A4P7GPZ1_9ACTN</name>